<protein>
    <submittedName>
        <fullName evidence="2">Jg4411 protein</fullName>
    </submittedName>
</protein>
<sequence length="73" mass="7755">MSLSPDAAEHGALGSAPCAGQPPCLALRGAIMISPRLLRRATESALVLCWYLGDLCPFSLTTDKSMRRHGESV</sequence>
<feature type="region of interest" description="Disordered" evidence="1">
    <location>
        <begin position="1"/>
        <end position="20"/>
    </location>
</feature>
<name>A0A8S4RNV6_9NEOP</name>
<accession>A0A8S4RNV6</accession>
<reference evidence="2" key="1">
    <citation type="submission" date="2022-03" db="EMBL/GenBank/DDBJ databases">
        <authorList>
            <person name="Lindestad O."/>
        </authorList>
    </citation>
    <scope>NUCLEOTIDE SEQUENCE</scope>
</reference>
<evidence type="ECO:0000256" key="1">
    <source>
        <dbReference type="SAM" id="MobiDB-lite"/>
    </source>
</evidence>
<comment type="caution">
    <text evidence="2">The sequence shown here is derived from an EMBL/GenBank/DDBJ whole genome shotgun (WGS) entry which is preliminary data.</text>
</comment>
<keyword evidence="3" id="KW-1185">Reference proteome</keyword>
<gene>
    <name evidence="2" type="primary">jg4411</name>
    <name evidence="2" type="ORF">PAEG_LOCUS15005</name>
</gene>
<organism evidence="2 3">
    <name type="scientific">Pararge aegeria aegeria</name>
    <dbReference type="NCBI Taxonomy" id="348720"/>
    <lineage>
        <taxon>Eukaryota</taxon>
        <taxon>Metazoa</taxon>
        <taxon>Ecdysozoa</taxon>
        <taxon>Arthropoda</taxon>
        <taxon>Hexapoda</taxon>
        <taxon>Insecta</taxon>
        <taxon>Pterygota</taxon>
        <taxon>Neoptera</taxon>
        <taxon>Endopterygota</taxon>
        <taxon>Lepidoptera</taxon>
        <taxon>Glossata</taxon>
        <taxon>Ditrysia</taxon>
        <taxon>Papilionoidea</taxon>
        <taxon>Nymphalidae</taxon>
        <taxon>Satyrinae</taxon>
        <taxon>Satyrini</taxon>
        <taxon>Parargina</taxon>
        <taxon>Pararge</taxon>
    </lineage>
</organism>
<dbReference type="Proteomes" id="UP000838756">
    <property type="component" value="Unassembled WGS sequence"/>
</dbReference>
<evidence type="ECO:0000313" key="3">
    <source>
        <dbReference type="Proteomes" id="UP000838756"/>
    </source>
</evidence>
<dbReference type="EMBL" id="CAKXAJ010025292">
    <property type="protein sequence ID" value="CAH2237835.1"/>
    <property type="molecule type" value="Genomic_DNA"/>
</dbReference>
<dbReference type="AlphaFoldDB" id="A0A8S4RNV6"/>
<proteinExistence type="predicted"/>
<evidence type="ECO:0000313" key="2">
    <source>
        <dbReference type="EMBL" id="CAH2237835.1"/>
    </source>
</evidence>